<dbReference type="HOGENOM" id="CLU_071269_5_1_6"/>
<keyword evidence="3" id="KW-1185">Reference proteome</keyword>
<evidence type="ECO:0000313" key="3">
    <source>
        <dbReference type="Proteomes" id="UP000001022"/>
    </source>
</evidence>
<dbReference type="DNASU" id="1490826"/>
<name>Q7VMT4_HAEDU</name>
<dbReference type="Pfam" id="PF01755">
    <property type="entry name" value="Glyco_transf_25"/>
    <property type="match status" value="1"/>
</dbReference>
<gene>
    <name evidence="2" type="primary">lsgD</name>
    <name evidence="2" type="ordered locus">HD_0883</name>
</gene>
<proteinExistence type="predicted"/>
<dbReference type="InterPro" id="IPR002654">
    <property type="entry name" value="Glyco_trans_25"/>
</dbReference>
<protein>
    <submittedName>
        <fullName evidence="2">Lipooligosaccharide N-acetylglucosamine glycosyltransferase</fullName>
    </submittedName>
</protein>
<dbReference type="STRING" id="233412.HD_0883"/>
<dbReference type="eggNOG" id="COG3306">
    <property type="taxonomic scope" value="Bacteria"/>
</dbReference>
<dbReference type="CDD" id="cd06532">
    <property type="entry name" value="Glyco_transf_25"/>
    <property type="match status" value="1"/>
</dbReference>
<sequence>MMKKYLISLAKDQQRREQFFTQADTADFQVFDAVNTMQQEWDSLAVKYDITQFAQRYQRSVTKGEIGCTLSHLGVYQWIVADPQIGDNDYCLVCEDDALFNQDVQSSLTQLLSQNVHADIVLVGQSKIFGFDDAMLEIEYPTTFAPQMVAIGNSIYRYAYPYKNYYAGTVAYLIKKSTARKLVSITDLPFWLADDFILFEQQFGLDIMVVRPLMAIENPALCSNLETARASTQQALSKKLLKYPFKKWLAIQRNIGLKNDQCGN</sequence>
<evidence type="ECO:0000313" key="2">
    <source>
        <dbReference type="EMBL" id="AAP95769.1"/>
    </source>
</evidence>
<feature type="domain" description="Glycosyl transferase family 25" evidence="1">
    <location>
        <begin position="1"/>
        <end position="187"/>
    </location>
</feature>
<accession>Q7VMT4</accession>
<dbReference type="Proteomes" id="UP000001022">
    <property type="component" value="Chromosome"/>
</dbReference>
<dbReference type="KEGG" id="hdu:HD_0883"/>
<dbReference type="AlphaFoldDB" id="Q7VMT4"/>
<dbReference type="EMBL" id="AE017143">
    <property type="protein sequence ID" value="AAP95769.1"/>
    <property type="molecule type" value="Genomic_DNA"/>
</dbReference>
<reference evidence="3" key="1">
    <citation type="submission" date="2003-06" db="EMBL/GenBank/DDBJ databases">
        <title>The complete genome sequence of Haemophilus ducreyi.</title>
        <authorList>
            <person name="Munson R.S. Jr."/>
            <person name="Ray W.C."/>
            <person name="Mahairas G."/>
            <person name="Sabo P."/>
            <person name="Mungur R."/>
            <person name="Johnson L."/>
            <person name="Nguyen D."/>
            <person name="Wang J."/>
            <person name="Forst C."/>
            <person name="Hood L."/>
        </authorList>
    </citation>
    <scope>NUCLEOTIDE SEQUENCE [LARGE SCALE GENOMIC DNA]</scope>
    <source>
        <strain evidence="3">35000HP / ATCC 700724</strain>
    </source>
</reference>
<organism evidence="2 3">
    <name type="scientific">Haemophilus ducreyi (strain 35000HP / ATCC 700724)</name>
    <dbReference type="NCBI Taxonomy" id="233412"/>
    <lineage>
        <taxon>Bacteria</taxon>
        <taxon>Pseudomonadati</taxon>
        <taxon>Pseudomonadota</taxon>
        <taxon>Gammaproteobacteria</taxon>
        <taxon>Pasteurellales</taxon>
        <taxon>Pasteurellaceae</taxon>
        <taxon>Haemophilus</taxon>
    </lineage>
</organism>
<dbReference type="CAZy" id="GT25">
    <property type="family name" value="Glycosyltransferase Family 25"/>
</dbReference>
<evidence type="ECO:0000259" key="1">
    <source>
        <dbReference type="Pfam" id="PF01755"/>
    </source>
</evidence>